<dbReference type="PANTHER" id="PTHR11134">
    <property type="entry name" value="ADAPTOR COMPLEX SUBUNIT BETA FAMILY MEMBER"/>
    <property type="match status" value="1"/>
</dbReference>
<dbReference type="Proteomes" id="UP000886611">
    <property type="component" value="Unassembled WGS sequence"/>
</dbReference>
<dbReference type="InterPro" id="IPR026739">
    <property type="entry name" value="AP_beta"/>
</dbReference>
<feature type="region of interest" description="Disordered" evidence="6">
    <location>
        <begin position="83"/>
        <end position="121"/>
    </location>
</feature>
<evidence type="ECO:0000256" key="5">
    <source>
        <dbReference type="ARBA" id="ARBA00023136"/>
    </source>
</evidence>
<evidence type="ECO:0000313" key="9">
    <source>
        <dbReference type="Proteomes" id="UP000886611"/>
    </source>
</evidence>
<accession>A0A8X8BSU1</accession>
<dbReference type="InterPro" id="IPR002553">
    <property type="entry name" value="Clathrin/coatomer_adapt-like_N"/>
</dbReference>
<proteinExistence type="inferred from homology"/>
<dbReference type="GO" id="GO:0016192">
    <property type="term" value="P:vesicle-mediated transport"/>
    <property type="evidence" value="ECO:0007669"/>
    <property type="project" value="InterPro"/>
</dbReference>
<dbReference type="AlphaFoldDB" id="A0A8X8BSU1"/>
<evidence type="ECO:0000256" key="1">
    <source>
        <dbReference type="ARBA" id="ARBA00004184"/>
    </source>
</evidence>
<reference evidence="8 9" key="1">
    <citation type="journal article" date="2021" name="Cell">
        <title>Tracing the genetic footprints of vertebrate landing in non-teleost ray-finned fishes.</title>
        <authorList>
            <person name="Bi X."/>
            <person name="Wang K."/>
            <person name="Yang L."/>
            <person name="Pan H."/>
            <person name="Jiang H."/>
            <person name="Wei Q."/>
            <person name="Fang M."/>
            <person name="Yu H."/>
            <person name="Zhu C."/>
            <person name="Cai Y."/>
            <person name="He Y."/>
            <person name="Gan X."/>
            <person name="Zeng H."/>
            <person name="Yu D."/>
            <person name="Zhu Y."/>
            <person name="Jiang H."/>
            <person name="Qiu Q."/>
            <person name="Yang H."/>
            <person name="Zhang Y.E."/>
            <person name="Wang W."/>
            <person name="Zhu M."/>
            <person name="He S."/>
            <person name="Zhang G."/>
        </authorList>
    </citation>
    <scope>NUCLEOTIDE SEQUENCE [LARGE SCALE GENOMIC DNA]</scope>
    <source>
        <strain evidence="8">Bchr_013</strain>
    </source>
</reference>
<feature type="non-terminal residue" evidence="8">
    <location>
        <position position="1"/>
    </location>
</feature>
<keyword evidence="9" id="KW-1185">Reference proteome</keyword>
<dbReference type="GO" id="GO:0030117">
    <property type="term" value="C:membrane coat"/>
    <property type="evidence" value="ECO:0007669"/>
    <property type="project" value="InterPro"/>
</dbReference>
<comment type="subcellular location">
    <subcellularLocation>
        <location evidence="1">Endomembrane system</location>
        <topology evidence="1">Peripheral membrane protein</topology>
    </subcellularLocation>
</comment>
<evidence type="ECO:0000256" key="4">
    <source>
        <dbReference type="ARBA" id="ARBA00022927"/>
    </source>
</evidence>
<evidence type="ECO:0000256" key="2">
    <source>
        <dbReference type="ARBA" id="ARBA00006613"/>
    </source>
</evidence>
<keyword evidence="4" id="KW-0653">Protein transport</keyword>
<evidence type="ECO:0000313" key="8">
    <source>
        <dbReference type="EMBL" id="KAG2466661.1"/>
    </source>
</evidence>
<keyword evidence="5" id="KW-0472">Membrane</keyword>
<evidence type="ECO:0000259" key="7">
    <source>
        <dbReference type="Pfam" id="PF01602"/>
    </source>
</evidence>
<name>A0A8X8BSU1_POLSE</name>
<dbReference type="Gene3D" id="1.25.10.10">
    <property type="entry name" value="Leucine-rich Repeat Variant"/>
    <property type="match status" value="1"/>
</dbReference>
<dbReference type="InterPro" id="IPR016024">
    <property type="entry name" value="ARM-type_fold"/>
</dbReference>
<feature type="non-terminal residue" evidence="8">
    <location>
        <position position="500"/>
    </location>
</feature>
<protein>
    <submittedName>
        <fullName evidence="8">AP3B1 protein</fullName>
    </submittedName>
</protein>
<organism evidence="8 9">
    <name type="scientific">Polypterus senegalus</name>
    <name type="common">Senegal bichir</name>
    <dbReference type="NCBI Taxonomy" id="55291"/>
    <lineage>
        <taxon>Eukaryota</taxon>
        <taxon>Metazoa</taxon>
        <taxon>Chordata</taxon>
        <taxon>Craniata</taxon>
        <taxon>Vertebrata</taxon>
        <taxon>Euteleostomi</taxon>
        <taxon>Actinopterygii</taxon>
        <taxon>Polypteriformes</taxon>
        <taxon>Polypteridae</taxon>
        <taxon>Polypterus</taxon>
    </lineage>
</organism>
<gene>
    <name evidence="8" type="primary">Ap3b1_0</name>
    <name evidence="8" type="ORF">GTO96_0020353</name>
</gene>
<evidence type="ECO:0000256" key="3">
    <source>
        <dbReference type="ARBA" id="ARBA00022448"/>
    </source>
</evidence>
<dbReference type="GO" id="GO:0006886">
    <property type="term" value="P:intracellular protein transport"/>
    <property type="evidence" value="ECO:0007669"/>
    <property type="project" value="InterPro"/>
</dbReference>
<keyword evidence="3" id="KW-0813">Transport</keyword>
<dbReference type="GO" id="GO:0012505">
    <property type="term" value="C:endomembrane system"/>
    <property type="evidence" value="ECO:0007669"/>
    <property type="project" value="UniProtKB-SubCell"/>
</dbReference>
<sequence>MPFFGPPPLSTASSYLHPTPALNDGRRPLLWRTRMSPRCSRQSSGHAPAWRKCRLSSRCSRHRPSLPQHFLVWQECWGNKSQGIGAPPGGGHGPLQGRASKPLTRGSQSNPEGEPHLIAKGKNSSDLFPAVVKNVASKNIELKKLVYVYLVRYAEEQQDLALLSISTFQRALKDPNQLIRASALRVLSSIRVPIIVPIMMLAIKEAASDLSPYVRKTAAHAIQKLYSPYLEPVPVIQYIRHNVPPDIKSEPDMAVQYVTKRMEKAGAITGHGNHLLVAGSVVMAFEEVCPDRIDLIHKNYRKLCNLLVDVEEWGQVVIINMLTRYARTQFLSPWREDKLFIEDNEKTFYESDEDNKAKSAQTVKAYVMDPDHQLLLRNTKPLLQSRNTAVVMAVAQLYWHLAPKADVGIISKSLVRLLRSHRLRPLPPESSSRKEPLLSSPGVLQVPLIESPVALSGVAEVLHKHPEALQVSLIFLPPASPGVAKVLTSMAFQASECPLR</sequence>
<dbReference type="Pfam" id="PF01602">
    <property type="entry name" value="Adaptin_N"/>
    <property type="match status" value="1"/>
</dbReference>
<feature type="domain" description="Clathrin/coatomer adaptor adaptin-like N-terminal" evidence="7">
    <location>
        <begin position="117"/>
        <end position="422"/>
    </location>
</feature>
<dbReference type="EMBL" id="JAATIS010001241">
    <property type="protein sequence ID" value="KAG2466661.1"/>
    <property type="molecule type" value="Genomic_DNA"/>
</dbReference>
<dbReference type="SUPFAM" id="SSF48371">
    <property type="entry name" value="ARM repeat"/>
    <property type="match status" value="1"/>
</dbReference>
<comment type="caution">
    <text evidence="8">The sequence shown here is derived from an EMBL/GenBank/DDBJ whole genome shotgun (WGS) entry which is preliminary data.</text>
</comment>
<feature type="region of interest" description="Disordered" evidence="6">
    <location>
        <begin position="1"/>
        <end position="27"/>
    </location>
</feature>
<dbReference type="InterPro" id="IPR011989">
    <property type="entry name" value="ARM-like"/>
</dbReference>
<evidence type="ECO:0000256" key="6">
    <source>
        <dbReference type="SAM" id="MobiDB-lite"/>
    </source>
</evidence>
<comment type="similarity">
    <text evidence="2">Belongs to the adaptor complexes large subunit family.</text>
</comment>